<reference evidence="3 4" key="1">
    <citation type="submission" date="2024-10" db="EMBL/GenBank/DDBJ databases">
        <title>Updated reference genomes for cyclostephanoid diatoms.</title>
        <authorList>
            <person name="Roberts W.R."/>
            <person name="Alverson A.J."/>
        </authorList>
    </citation>
    <scope>NUCLEOTIDE SEQUENCE [LARGE SCALE GENOMIC DNA]</scope>
    <source>
        <strain evidence="3 4">AJA228-03</strain>
    </source>
</reference>
<feature type="signal peptide" evidence="2">
    <location>
        <begin position="1"/>
        <end position="26"/>
    </location>
</feature>
<evidence type="ECO:0000256" key="1">
    <source>
        <dbReference type="SAM" id="MobiDB-lite"/>
    </source>
</evidence>
<comment type="caution">
    <text evidence="3">The sequence shown here is derived from an EMBL/GenBank/DDBJ whole genome shotgun (WGS) entry which is preliminary data.</text>
</comment>
<keyword evidence="4" id="KW-1185">Reference proteome</keyword>
<evidence type="ECO:0000256" key="2">
    <source>
        <dbReference type="SAM" id="SignalP"/>
    </source>
</evidence>
<organism evidence="3 4">
    <name type="scientific">Cyclostephanos tholiformis</name>
    <dbReference type="NCBI Taxonomy" id="382380"/>
    <lineage>
        <taxon>Eukaryota</taxon>
        <taxon>Sar</taxon>
        <taxon>Stramenopiles</taxon>
        <taxon>Ochrophyta</taxon>
        <taxon>Bacillariophyta</taxon>
        <taxon>Coscinodiscophyceae</taxon>
        <taxon>Thalassiosirophycidae</taxon>
        <taxon>Stephanodiscales</taxon>
        <taxon>Stephanodiscaceae</taxon>
        <taxon>Cyclostephanos</taxon>
    </lineage>
</organism>
<name>A0ABD3RB30_9STRA</name>
<gene>
    <name evidence="3" type="ORF">ACHAXA_004467</name>
</gene>
<sequence length="114" mass="12564">MRIINAIPISAIMLSIFAFVIQEGYCKEEPAASGIRHRTTQDEEHQRRHLNQDVAFSSSLSMISSGELAYLSLDGSLSFLMAVMEDKTKASKEPKASKKPKASKTGSFSTRRGL</sequence>
<dbReference type="Proteomes" id="UP001530377">
    <property type="component" value="Unassembled WGS sequence"/>
</dbReference>
<protein>
    <submittedName>
        <fullName evidence="3">Uncharacterized protein</fullName>
    </submittedName>
</protein>
<evidence type="ECO:0000313" key="4">
    <source>
        <dbReference type="Proteomes" id="UP001530377"/>
    </source>
</evidence>
<proteinExistence type="predicted"/>
<keyword evidence="2" id="KW-0732">Signal</keyword>
<evidence type="ECO:0000313" key="3">
    <source>
        <dbReference type="EMBL" id="KAL3810028.1"/>
    </source>
</evidence>
<accession>A0ABD3RB30</accession>
<feature type="region of interest" description="Disordered" evidence="1">
    <location>
        <begin position="88"/>
        <end position="114"/>
    </location>
</feature>
<feature type="chain" id="PRO_5044767955" evidence="2">
    <location>
        <begin position="27"/>
        <end position="114"/>
    </location>
</feature>
<dbReference type="AlphaFoldDB" id="A0ABD3RB30"/>
<dbReference type="EMBL" id="JALLPB020000358">
    <property type="protein sequence ID" value="KAL3810028.1"/>
    <property type="molecule type" value="Genomic_DNA"/>
</dbReference>